<organism evidence="2 3">
    <name type="scientific">Astrephomene gubernaculifera</name>
    <dbReference type="NCBI Taxonomy" id="47775"/>
    <lineage>
        <taxon>Eukaryota</taxon>
        <taxon>Viridiplantae</taxon>
        <taxon>Chlorophyta</taxon>
        <taxon>core chlorophytes</taxon>
        <taxon>Chlorophyceae</taxon>
        <taxon>CS clade</taxon>
        <taxon>Chlamydomonadales</taxon>
        <taxon>Astrephomenaceae</taxon>
        <taxon>Astrephomene</taxon>
    </lineage>
</organism>
<feature type="region of interest" description="Disordered" evidence="1">
    <location>
        <begin position="21"/>
        <end position="326"/>
    </location>
</feature>
<feature type="region of interest" description="Disordered" evidence="1">
    <location>
        <begin position="343"/>
        <end position="405"/>
    </location>
</feature>
<comment type="caution">
    <text evidence="2">The sequence shown here is derived from an EMBL/GenBank/DDBJ whole genome shotgun (WGS) entry which is preliminary data.</text>
</comment>
<feature type="compositionally biased region" description="Polar residues" evidence="1">
    <location>
        <begin position="230"/>
        <end position="242"/>
    </location>
</feature>
<sequence length="405" mass="42916">MCLMLGRWPYDSLRRGGCEVPAMSQSRCVSAPPRRSSGPGENGPPVKAPAQPTSSSPLVVKGRAFHSTETGDAEASTATCTKQNAQQQCQRRPSSAGQYGYGLPTTAHVRPNSAHNRSPPYHCNHPDSAFLFDKAQHPATPHAAGPSGGRNASQGTDAFAPASNGFVRRPSSAGLSKPLPQRFAPAPQPYHHRVRDLLDGSRNAAGAGGGGTSSYGSSSKSGAHKGREGGQSSYQGPCSGQENAKPPPIATSTGLKHPCPASSSAARQPFAELRQPVQDQAPRPHCNHQQPHYHHQQQQQQQQLRRQSSCGASGDTCVSQAAKEAPRHDLISRYAQWLPLAAAAPASQDRKLYADAAGRSRGPAPGCKEQEGMMRGECGGRQQQQPQPGRAVDEASAQHGEQQRR</sequence>
<feature type="non-terminal residue" evidence="2">
    <location>
        <position position="1"/>
    </location>
</feature>
<feature type="compositionally biased region" description="Low complexity" evidence="1">
    <location>
        <begin position="375"/>
        <end position="390"/>
    </location>
</feature>
<gene>
    <name evidence="2" type="ORF">Agub_g11800</name>
</gene>
<accession>A0AAD3HR08</accession>
<dbReference type="Proteomes" id="UP001054857">
    <property type="component" value="Unassembled WGS sequence"/>
</dbReference>
<keyword evidence="3" id="KW-1185">Reference proteome</keyword>
<evidence type="ECO:0000313" key="2">
    <source>
        <dbReference type="EMBL" id="GFR49657.1"/>
    </source>
</evidence>
<feature type="compositionally biased region" description="Polar residues" evidence="1">
    <location>
        <begin position="304"/>
        <end position="319"/>
    </location>
</feature>
<reference evidence="2 3" key="1">
    <citation type="journal article" date="2021" name="Sci. Rep.">
        <title>Genome sequencing of the multicellular alga Astrephomene provides insights into convergent evolution of germ-soma differentiation.</title>
        <authorList>
            <person name="Yamashita S."/>
            <person name="Yamamoto K."/>
            <person name="Matsuzaki R."/>
            <person name="Suzuki S."/>
            <person name="Yamaguchi H."/>
            <person name="Hirooka S."/>
            <person name="Minakuchi Y."/>
            <person name="Miyagishima S."/>
            <person name="Kawachi M."/>
            <person name="Toyoda A."/>
            <person name="Nozaki H."/>
        </authorList>
    </citation>
    <scope>NUCLEOTIDE SEQUENCE [LARGE SCALE GENOMIC DNA]</scope>
    <source>
        <strain evidence="2 3">NIES-4017</strain>
    </source>
</reference>
<feature type="compositionally biased region" description="Polar residues" evidence="1">
    <location>
        <begin position="76"/>
        <end position="97"/>
    </location>
</feature>
<name>A0AAD3HR08_9CHLO</name>
<proteinExistence type="predicted"/>
<dbReference type="AlphaFoldDB" id="A0AAD3HR08"/>
<evidence type="ECO:0000256" key="1">
    <source>
        <dbReference type="SAM" id="MobiDB-lite"/>
    </source>
</evidence>
<dbReference type="EMBL" id="BMAR01000032">
    <property type="protein sequence ID" value="GFR49657.1"/>
    <property type="molecule type" value="Genomic_DNA"/>
</dbReference>
<evidence type="ECO:0000313" key="3">
    <source>
        <dbReference type="Proteomes" id="UP001054857"/>
    </source>
</evidence>
<protein>
    <submittedName>
        <fullName evidence="2">Uncharacterized protein</fullName>
    </submittedName>
</protein>